<organism evidence="4 5">
    <name type="scientific">Haloarcula salina</name>
    <dbReference type="NCBI Taxonomy" id="1429914"/>
    <lineage>
        <taxon>Archaea</taxon>
        <taxon>Methanobacteriati</taxon>
        <taxon>Methanobacteriota</taxon>
        <taxon>Stenosarchaea group</taxon>
        <taxon>Halobacteria</taxon>
        <taxon>Halobacteriales</taxon>
        <taxon>Haloarculaceae</taxon>
        <taxon>Haloarcula</taxon>
    </lineage>
</organism>
<dbReference type="PROSITE" id="PS00380">
    <property type="entry name" value="RHODANESE_1"/>
    <property type="match status" value="1"/>
</dbReference>
<dbReference type="PANTHER" id="PTHR43855:SF1">
    <property type="entry name" value="THIOSULFATE SULFURTRANSFERASE"/>
    <property type="match status" value="1"/>
</dbReference>
<dbReference type="InterPro" id="IPR051126">
    <property type="entry name" value="Thiosulfate_sulfurtransferase"/>
</dbReference>
<dbReference type="Proteomes" id="UP001166304">
    <property type="component" value="Unassembled WGS sequence"/>
</dbReference>
<reference evidence="4" key="1">
    <citation type="submission" date="2021-06" db="EMBL/GenBank/DDBJ databases">
        <title>New haloarchaea isolates fom saline soil.</title>
        <authorList>
            <person name="Duran-Viseras A."/>
            <person name="Sanchez-Porro C.S."/>
            <person name="Ventosa A."/>
        </authorList>
    </citation>
    <scope>NUCLEOTIDE SEQUENCE</scope>
    <source>
        <strain evidence="4">JCM 18369</strain>
    </source>
</reference>
<feature type="domain" description="Rhodanese" evidence="3">
    <location>
        <begin position="172"/>
        <end position="291"/>
    </location>
</feature>
<feature type="domain" description="Rhodanese" evidence="3">
    <location>
        <begin position="35"/>
        <end position="142"/>
    </location>
</feature>
<dbReference type="EMBL" id="JAHQXE010000004">
    <property type="protein sequence ID" value="MBV0902995.1"/>
    <property type="molecule type" value="Genomic_DNA"/>
</dbReference>
<accession>A0AA41KCZ3</accession>
<dbReference type="AlphaFoldDB" id="A0AA41KCZ3"/>
<evidence type="ECO:0000313" key="4">
    <source>
        <dbReference type="EMBL" id="MBV0902995.1"/>
    </source>
</evidence>
<gene>
    <name evidence="4" type="ORF">KTS37_14465</name>
</gene>
<proteinExistence type="predicted"/>
<keyword evidence="1" id="KW-0677">Repeat</keyword>
<dbReference type="InterPro" id="IPR036873">
    <property type="entry name" value="Rhodanese-like_dom_sf"/>
</dbReference>
<dbReference type="SMART" id="SM00450">
    <property type="entry name" value="RHOD"/>
    <property type="match status" value="2"/>
</dbReference>
<dbReference type="CDD" id="cd01449">
    <property type="entry name" value="TST_Repeat_2"/>
    <property type="match status" value="1"/>
</dbReference>
<dbReference type="SUPFAM" id="SSF52821">
    <property type="entry name" value="Rhodanese/Cell cycle control phosphatase"/>
    <property type="match status" value="2"/>
</dbReference>
<dbReference type="PROSITE" id="PS00683">
    <property type="entry name" value="RHODANESE_2"/>
    <property type="match status" value="1"/>
</dbReference>
<dbReference type="InterPro" id="IPR001763">
    <property type="entry name" value="Rhodanese-like_dom"/>
</dbReference>
<evidence type="ECO:0000256" key="2">
    <source>
        <dbReference type="RuleBase" id="RU000507"/>
    </source>
</evidence>
<dbReference type="GO" id="GO:0004792">
    <property type="term" value="F:thiosulfate-cyanide sulfurtransferase activity"/>
    <property type="evidence" value="ECO:0007669"/>
    <property type="project" value="InterPro"/>
</dbReference>
<protein>
    <recommendedName>
        <fullName evidence="2">Sulfurtransferase</fullName>
    </recommendedName>
</protein>
<evidence type="ECO:0000256" key="1">
    <source>
        <dbReference type="ARBA" id="ARBA00022737"/>
    </source>
</evidence>
<sequence>MARALDRDADGTPYANDVLVSPEWVAERLDALRTDDPATRLVEVDLNTDFYDDGHIPGAVGFDWGTQLRHEQRCGLPEPDTFERLLGTHGIGTDTTVVVYGDNSNWFAAHFYWLLSYYGHADAYLLDGGREHWIESGRPTTTAVPTFTRRSYTVSGPFDRVRAYREDVERALDRPTALVDVRLPEEYGGSLLAPPGMVESARRGGHVPGAVNVVWSANLRPDGRFKSRDDLEALYRSHGVTPDDDVIVYCRIGERSSLTWFALSELLGYPGVRNYDGSWTEWGNMVAVPIATGSDPSE</sequence>
<dbReference type="Pfam" id="PF00581">
    <property type="entry name" value="Rhodanese"/>
    <property type="match status" value="2"/>
</dbReference>
<dbReference type="InterPro" id="IPR001307">
    <property type="entry name" value="Thiosulphate_STrfase_CS"/>
</dbReference>
<dbReference type="PROSITE" id="PS50206">
    <property type="entry name" value="RHODANESE_3"/>
    <property type="match status" value="2"/>
</dbReference>
<keyword evidence="2" id="KW-0808">Transferase</keyword>
<keyword evidence="5" id="KW-1185">Reference proteome</keyword>
<dbReference type="CDD" id="cd01448">
    <property type="entry name" value="TST_Repeat_1"/>
    <property type="match status" value="1"/>
</dbReference>
<comment type="caution">
    <text evidence="4">The sequence shown here is derived from an EMBL/GenBank/DDBJ whole genome shotgun (WGS) entry which is preliminary data.</text>
</comment>
<evidence type="ECO:0000313" key="5">
    <source>
        <dbReference type="Proteomes" id="UP001166304"/>
    </source>
</evidence>
<dbReference type="PANTHER" id="PTHR43855">
    <property type="entry name" value="THIOSULFATE SULFURTRANSFERASE"/>
    <property type="match status" value="1"/>
</dbReference>
<dbReference type="RefSeq" id="WP_162415184.1">
    <property type="nucleotide sequence ID" value="NZ_JAHQXE010000004.1"/>
</dbReference>
<dbReference type="Gene3D" id="3.40.250.10">
    <property type="entry name" value="Rhodanese-like domain"/>
    <property type="match status" value="2"/>
</dbReference>
<name>A0AA41KCZ3_9EURY</name>
<evidence type="ECO:0000259" key="3">
    <source>
        <dbReference type="PROSITE" id="PS50206"/>
    </source>
</evidence>